<evidence type="ECO:0000313" key="6">
    <source>
        <dbReference type="EMBL" id="MFC5297954.1"/>
    </source>
</evidence>
<sequence length="172" mass="19097">MSPFRVLTVCTGNVCRSPAAAVMLREAILEAGLADRIEVGSAGTSWEAEGMPMDERTELALIRAGYTRPFEHTAQTIHLTELLTWDLVLPMTIEHAQLLRRMAEQAPEGKDAPEIALWRRFDPKTSAETPETEIAVDDPWYEGQGAFNRTVVQMQRSLPAIIAHVQDALSAR</sequence>
<dbReference type="PANTHER" id="PTHR11717:SF7">
    <property type="entry name" value="LOW MOLECULAR WEIGHT PHOSPHOTYROSINE PROTEIN PHOSPHATASE"/>
    <property type="match status" value="1"/>
</dbReference>
<dbReference type="EMBL" id="JBHSLN010000023">
    <property type="protein sequence ID" value="MFC5297954.1"/>
    <property type="molecule type" value="Genomic_DNA"/>
</dbReference>
<dbReference type="SUPFAM" id="SSF52788">
    <property type="entry name" value="Phosphotyrosine protein phosphatases I"/>
    <property type="match status" value="1"/>
</dbReference>
<keyword evidence="7" id="KW-1185">Reference proteome</keyword>
<comment type="caution">
    <text evidence="6">The sequence shown here is derived from an EMBL/GenBank/DDBJ whole genome shotgun (WGS) entry which is preliminary data.</text>
</comment>
<reference evidence="7" key="1">
    <citation type="journal article" date="2019" name="Int. J. Syst. Evol. Microbiol.">
        <title>The Global Catalogue of Microorganisms (GCM) 10K type strain sequencing project: providing services to taxonomists for standard genome sequencing and annotation.</title>
        <authorList>
            <consortium name="The Broad Institute Genomics Platform"/>
            <consortium name="The Broad Institute Genome Sequencing Center for Infectious Disease"/>
            <person name="Wu L."/>
            <person name="Ma J."/>
        </authorList>
    </citation>
    <scope>NUCLEOTIDE SEQUENCE [LARGE SCALE GENOMIC DNA]</scope>
    <source>
        <strain evidence="7">CGMCC 1.16455</strain>
    </source>
</reference>
<dbReference type="InterPro" id="IPR023485">
    <property type="entry name" value="Ptyr_pPase"/>
</dbReference>
<evidence type="ECO:0000256" key="3">
    <source>
        <dbReference type="ARBA" id="ARBA00022801"/>
    </source>
</evidence>
<dbReference type="InterPro" id="IPR017867">
    <property type="entry name" value="Tyr_phospatase_low_mol_wt"/>
</dbReference>
<evidence type="ECO:0000259" key="5">
    <source>
        <dbReference type="SMART" id="SM00226"/>
    </source>
</evidence>
<evidence type="ECO:0000313" key="7">
    <source>
        <dbReference type="Proteomes" id="UP001595937"/>
    </source>
</evidence>
<dbReference type="InterPro" id="IPR050438">
    <property type="entry name" value="LMW_PTPase"/>
</dbReference>
<organism evidence="6 7">
    <name type="scientific">Brachybacterium tyrofermentans</name>
    <dbReference type="NCBI Taxonomy" id="47848"/>
    <lineage>
        <taxon>Bacteria</taxon>
        <taxon>Bacillati</taxon>
        <taxon>Actinomycetota</taxon>
        <taxon>Actinomycetes</taxon>
        <taxon>Micrococcales</taxon>
        <taxon>Dermabacteraceae</taxon>
        <taxon>Brachybacterium</taxon>
    </lineage>
</organism>
<gene>
    <name evidence="6" type="ORF">ACFPK8_10575</name>
</gene>
<accession>A0ABW0FG06</accession>
<dbReference type="Proteomes" id="UP001595937">
    <property type="component" value="Unassembled WGS sequence"/>
</dbReference>
<keyword evidence="4" id="KW-0904">Protein phosphatase</keyword>
<proteinExistence type="inferred from homology"/>
<name>A0ABW0FG06_9MICO</name>
<evidence type="ECO:0000256" key="2">
    <source>
        <dbReference type="ARBA" id="ARBA00013064"/>
    </source>
</evidence>
<comment type="similarity">
    <text evidence="1">Belongs to the low molecular weight phosphotyrosine protein phosphatase family.</text>
</comment>
<feature type="domain" description="Phosphotyrosine protein phosphatase I" evidence="5">
    <location>
        <begin position="4"/>
        <end position="164"/>
    </location>
</feature>
<dbReference type="PRINTS" id="PR00719">
    <property type="entry name" value="LMWPTPASE"/>
</dbReference>
<dbReference type="GeneID" id="303297061"/>
<protein>
    <recommendedName>
        <fullName evidence="2">protein-tyrosine-phosphatase</fullName>
        <ecNumber evidence="2">3.1.3.48</ecNumber>
    </recommendedName>
</protein>
<keyword evidence="3" id="KW-0378">Hydrolase</keyword>
<dbReference type="RefSeq" id="WP_193118052.1">
    <property type="nucleotide sequence ID" value="NZ_BAAAIR010000034.1"/>
</dbReference>
<dbReference type="Pfam" id="PF01451">
    <property type="entry name" value="LMWPc"/>
    <property type="match status" value="1"/>
</dbReference>
<dbReference type="Gene3D" id="3.40.50.2300">
    <property type="match status" value="1"/>
</dbReference>
<dbReference type="PANTHER" id="PTHR11717">
    <property type="entry name" value="LOW MOLECULAR WEIGHT PROTEIN TYROSINE PHOSPHATASE"/>
    <property type="match status" value="1"/>
</dbReference>
<dbReference type="InterPro" id="IPR036196">
    <property type="entry name" value="Ptyr_pPase_sf"/>
</dbReference>
<dbReference type="SMART" id="SM00226">
    <property type="entry name" value="LMWPc"/>
    <property type="match status" value="1"/>
</dbReference>
<evidence type="ECO:0000256" key="4">
    <source>
        <dbReference type="ARBA" id="ARBA00022912"/>
    </source>
</evidence>
<evidence type="ECO:0000256" key="1">
    <source>
        <dbReference type="ARBA" id="ARBA00011063"/>
    </source>
</evidence>
<dbReference type="EC" id="3.1.3.48" evidence="2"/>